<feature type="domain" description="Resuscitation-promoting factor core lysozyme-like" evidence="4">
    <location>
        <begin position="46"/>
        <end position="120"/>
    </location>
</feature>
<dbReference type="AlphaFoldDB" id="A0A250VEY6"/>
<evidence type="ECO:0000256" key="3">
    <source>
        <dbReference type="SAM" id="SignalP"/>
    </source>
</evidence>
<dbReference type="CDD" id="cd13925">
    <property type="entry name" value="RPF"/>
    <property type="match status" value="1"/>
</dbReference>
<evidence type="ECO:0000259" key="4">
    <source>
        <dbReference type="Pfam" id="PF06737"/>
    </source>
</evidence>
<dbReference type="Proteomes" id="UP000217446">
    <property type="component" value="Unassembled WGS sequence"/>
</dbReference>
<feature type="chain" id="PRO_5012919513" description="Resuscitation-promoting factor core lysozyme-like domain-containing protein" evidence="3">
    <location>
        <begin position="22"/>
        <end position="139"/>
    </location>
</feature>
<dbReference type="EMBL" id="BDQI01000008">
    <property type="protein sequence ID" value="GAX52634.1"/>
    <property type="molecule type" value="Genomic_DNA"/>
</dbReference>
<gene>
    <name evidence="5" type="ORF">SO3561_04152</name>
</gene>
<keyword evidence="6" id="KW-1185">Reference proteome</keyword>
<dbReference type="GO" id="GO:0016787">
    <property type="term" value="F:hydrolase activity"/>
    <property type="evidence" value="ECO:0007669"/>
    <property type="project" value="UniProtKB-KW"/>
</dbReference>
<organism evidence="5 6">
    <name type="scientific">Streptomyces olivochromogenes</name>
    <dbReference type="NCBI Taxonomy" id="1963"/>
    <lineage>
        <taxon>Bacteria</taxon>
        <taxon>Bacillati</taxon>
        <taxon>Actinomycetota</taxon>
        <taxon>Actinomycetes</taxon>
        <taxon>Kitasatosporales</taxon>
        <taxon>Streptomycetaceae</taxon>
        <taxon>Streptomyces</taxon>
    </lineage>
</organism>
<dbReference type="SMR" id="A0A250VEY6"/>
<evidence type="ECO:0000313" key="5">
    <source>
        <dbReference type="EMBL" id="GAX52634.1"/>
    </source>
</evidence>
<proteinExistence type="inferred from homology"/>
<dbReference type="Pfam" id="PF06737">
    <property type="entry name" value="Transglycosylas"/>
    <property type="match status" value="1"/>
</dbReference>
<dbReference type="InterPro" id="IPR023346">
    <property type="entry name" value="Lysozyme-like_dom_sf"/>
</dbReference>
<dbReference type="SUPFAM" id="SSF53955">
    <property type="entry name" value="Lysozyme-like"/>
    <property type="match status" value="1"/>
</dbReference>
<sequence length="139" mass="15135">MRYVAATAVAATLAVPVPARAAVASPFPASFSGPWAGRVSHGCARDHWPWGCLAKCESGGRWHANTGNHHYGGLQFRQSTWVAFGGRAYAPRADLARRKEQIKVAKRVVAAQGWGAWPVCAKRYKLRGHTRVVNPGRTF</sequence>
<keyword evidence="2" id="KW-0378">Hydrolase</keyword>
<comment type="caution">
    <text evidence="5">The sequence shown here is derived from an EMBL/GenBank/DDBJ whole genome shotgun (WGS) entry which is preliminary data.</text>
</comment>
<accession>A0A250VEY6</accession>
<name>A0A250VEY6_STROL</name>
<dbReference type="InterPro" id="IPR010618">
    <property type="entry name" value="RPF"/>
</dbReference>
<comment type="similarity">
    <text evidence="1">Belongs to the transglycosylase family. Rpf subfamily.</text>
</comment>
<dbReference type="Gene3D" id="1.10.530.10">
    <property type="match status" value="1"/>
</dbReference>
<protein>
    <recommendedName>
        <fullName evidence="4">Resuscitation-promoting factor core lysozyme-like domain-containing protein</fullName>
    </recommendedName>
</protein>
<keyword evidence="3" id="KW-0732">Signal</keyword>
<feature type="signal peptide" evidence="3">
    <location>
        <begin position="1"/>
        <end position="21"/>
    </location>
</feature>
<evidence type="ECO:0000256" key="1">
    <source>
        <dbReference type="ARBA" id="ARBA00010830"/>
    </source>
</evidence>
<reference evidence="6" key="1">
    <citation type="submission" date="2017-05" db="EMBL/GenBank/DDBJ databases">
        <title>Streptomyces olivochromogenes NBRC 3561 whole genome shotgun sequence.</title>
        <authorList>
            <person name="Dohra H."/>
            <person name="Kodani S."/>
        </authorList>
    </citation>
    <scope>NUCLEOTIDE SEQUENCE [LARGE SCALE GENOMIC DNA]</scope>
    <source>
        <strain evidence="6">NBRC 3561</strain>
    </source>
</reference>
<evidence type="ECO:0000256" key="2">
    <source>
        <dbReference type="ARBA" id="ARBA00022801"/>
    </source>
</evidence>
<evidence type="ECO:0000313" key="6">
    <source>
        <dbReference type="Proteomes" id="UP000217446"/>
    </source>
</evidence>